<organism evidence="2 3">
    <name type="scientific">Dasania phycosphaerae</name>
    <dbReference type="NCBI Taxonomy" id="2950436"/>
    <lineage>
        <taxon>Bacteria</taxon>
        <taxon>Pseudomonadati</taxon>
        <taxon>Pseudomonadota</taxon>
        <taxon>Gammaproteobacteria</taxon>
        <taxon>Cellvibrionales</taxon>
        <taxon>Spongiibacteraceae</taxon>
        <taxon>Dasania</taxon>
    </lineage>
</organism>
<reference evidence="2 3" key="1">
    <citation type="submission" date="2022-12" db="EMBL/GenBank/DDBJ databases">
        <title>Dasania phycosphaerae sp. nov., isolated from particulate material of the south coast of Korea.</title>
        <authorList>
            <person name="Jiang Y."/>
        </authorList>
    </citation>
    <scope>NUCLEOTIDE SEQUENCE [LARGE SCALE GENOMIC DNA]</scope>
    <source>
        <strain evidence="2 3">GY-19</strain>
    </source>
</reference>
<dbReference type="Proteomes" id="UP001069090">
    <property type="component" value="Unassembled WGS sequence"/>
</dbReference>
<name>A0A9J6RMU6_9GAMM</name>
<dbReference type="Pfam" id="PF13508">
    <property type="entry name" value="Acetyltransf_7"/>
    <property type="match status" value="1"/>
</dbReference>
<dbReference type="GO" id="GO:0016747">
    <property type="term" value="F:acyltransferase activity, transferring groups other than amino-acyl groups"/>
    <property type="evidence" value="ECO:0007669"/>
    <property type="project" value="InterPro"/>
</dbReference>
<dbReference type="RefSeq" id="WP_258331787.1">
    <property type="nucleotide sequence ID" value="NZ_JAPTGG010000008.1"/>
</dbReference>
<dbReference type="Gene3D" id="3.40.630.30">
    <property type="match status" value="1"/>
</dbReference>
<dbReference type="SUPFAM" id="SSF55729">
    <property type="entry name" value="Acyl-CoA N-acyltransferases (Nat)"/>
    <property type="match status" value="1"/>
</dbReference>
<evidence type="ECO:0000313" key="3">
    <source>
        <dbReference type="Proteomes" id="UP001069090"/>
    </source>
</evidence>
<gene>
    <name evidence="2" type="ORF">O0V09_10535</name>
</gene>
<dbReference type="AlphaFoldDB" id="A0A9J6RMU6"/>
<comment type="caution">
    <text evidence="2">The sequence shown here is derived from an EMBL/GenBank/DDBJ whole genome shotgun (WGS) entry which is preliminary data.</text>
</comment>
<dbReference type="EMBL" id="JAPTGG010000008">
    <property type="protein sequence ID" value="MCZ0865641.1"/>
    <property type="molecule type" value="Genomic_DNA"/>
</dbReference>
<proteinExistence type="predicted"/>
<keyword evidence="3" id="KW-1185">Reference proteome</keyword>
<evidence type="ECO:0000259" key="1">
    <source>
        <dbReference type="PROSITE" id="PS51186"/>
    </source>
</evidence>
<dbReference type="CDD" id="cd04301">
    <property type="entry name" value="NAT_SF"/>
    <property type="match status" value="1"/>
</dbReference>
<dbReference type="InterPro" id="IPR016181">
    <property type="entry name" value="Acyl_CoA_acyltransferase"/>
</dbReference>
<dbReference type="PROSITE" id="PS51186">
    <property type="entry name" value="GNAT"/>
    <property type="match status" value="1"/>
</dbReference>
<sequence>MKASTIFTVGSLTALETPLANKFYRSYGFRGKAKRHEPCVVVRNEHNAIIACAYLRDYKTFKLLAGVAVAPAYQGRGVARLLLQQMAQYFDPYTYTFPFEYLQPLYSSLGFVAVLADKQAETVSAVYQRYREQGRAIVVMHYQPNPIKKTPAIQPA</sequence>
<feature type="domain" description="N-acetyltransferase" evidence="1">
    <location>
        <begin position="1"/>
        <end position="132"/>
    </location>
</feature>
<dbReference type="InterPro" id="IPR000182">
    <property type="entry name" value="GNAT_dom"/>
</dbReference>
<protein>
    <submittedName>
        <fullName evidence="2">GNAT family N-acetyltransferase</fullName>
    </submittedName>
</protein>
<accession>A0A9J6RMU6</accession>
<evidence type="ECO:0000313" key="2">
    <source>
        <dbReference type="EMBL" id="MCZ0865641.1"/>
    </source>
</evidence>